<dbReference type="InterPro" id="IPR003779">
    <property type="entry name" value="CMD-like"/>
</dbReference>
<dbReference type="OrthoDB" id="9801997at2"/>
<dbReference type="GO" id="GO:0051920">
    <property type="term" value="F:peroxiredoxin activity"/>
    <property type="evidence" value="ECO:0007669"/>
    <property type="project" value="InterPro"/>
</dbReference>
<reference evidence="2 3" key="1">
    <citation type="submission" date="2017-07" db="EMBL/GenBank/DDBJ databases">
        <title>Leptospira spp. isolated from tropical soils.</title>
        <authorList>
            <person name="Thibeaux R."/>
            <person name="Iraola G."/>
            <person name="Ferres I."/>
            <person name="Bierque E."/>
            <person name="Girault D."/>
            <person name="Soupe-Gilbert M.-E."/>
            <person name="Picardeau M."/>
            <person name="Goarant C."/>
        </authorList>
    </citation>
    <scope>NUCLEOTIDE SEQUENCE [LARGE SCALE GENOMIC DNA]</scope>
    <source>
        <strain evidence="2 3">MCA1-C-A1</strain>
    </source>
</reference>
<dbReference type="RefSeq" id="WP_100706267.1">
    <property type="nucleotide sequence ID" value="NZ_NPDL01000001.1"/>
</dbReference>
<proteinExistence type="predicted"/>
<accession>A0A2M9XDI1</accession>
<dbReference type="InterPro" id="IPR004675">
    <property type="entry name" value="AhpD_core"/>
</dbReference>
<sequence length="146" mass="16927">MNIRFDYAKVNPQVLEKMLEMENFAKSLGIETKLYELIKIRASQINGCAFCINMHTVDARKLGEEERRIYLLNAWREAPYYTEKERVALELTEYVTKISEHGVPDDLYARVRAQFEEKDIIALIVVINTINSWNRIAISSGKTAPK</sequence>
<dbReference type="PANTHER" id="PTHR34846:SF10">
    <property type="entry name" value="CYTOPLASMIC PROTEIN"/>
    <property type="match status" value="1"/>
</dbReference>
<evidence type="ECO:0000313" key="2">
    <source>
        <dbReference type="EMBL" id="PJZ25622.1"/>
    </source>
</evidence>
<organism evidence="2 3">
    <name type="scientific">Leptospira hartskeerlii</name>
    <dbReference type="NCBI Taxonomy" id="2023177"/>
    <lineage>
        <taxon>Bacteria</taxon>
        <taxon>Pseudomonadati</taxon>
        <taxon>Spirochaetota</taxon>
        <taxon>Spirochaetia</taxon>
        <taxon>Leptospirales</taxon>
        <taxon>Leptospiraceae</taxon>
        <taxon>Leptospira</taxon>
    </lineage>
</organism>
<dbReference type="Proteomes" id="UP000232196">
    <property type="component" value="Unassembled WGS sequence"/>
</dbReference>
<dbReference type="AlphaFoldDB" id="A0A2M9XDI1"/>
<feature type="domain" description="Carboxymuconolactone decarboxylase-like" evidence="1">
    <location>
        <begin position="12"/>
        <end position="93"/>
    </location>
</feature>
<comment type="caution">
    <text evidence="2">The sequence shown here is derived from an EMBL/GenBank/DDBJ whole genome shotgun (WGS) entry which is preliminary data.</text>
</comment>
<dbReference type="InterPro" id="IPR029032">
    <property type="entry name" value="AhpD-like"/>
</dbReference>
<dbReference type="SUPFAM" id="SSF69118">
    <property type="entry name" value="AhpD-like"/>
    <property type="match status" value="1"/>
</dbReference>
<evidence type="ECO:0000259" key="1">
    <source>
        <dbReference type="Pfam" id="PF02627"/>
    </source>
</evidence>
<dbReference type="EMBL" id="NPDN01000004">
    <property type="protein sequence ID" value="PJZ25622.1"/>
    <property type="molecule type" value="Genomic_DNA"/>
</dbReference>
<name>A0A2M9XDI1_9LEPT</name>
<dbReference type="Gene3D" id="1.20.1290.10">
    <property type="entry name" value="AhpD-like"/>
    <property type="match status" value="1"/>
</dbReference>
<gene>
    <name evidence="2" type="ORF">CH357_08160</name>
</gene>
<protein>
    <recommendedName>
        <fullName evidence="1">Carboxymuconolactone decarboxylase-like domain-containing protein</fullName>
    </recommendedName>
</protein>
<keyword evidence="3" id="KW-1185">Reference proteome</keyword>
<dbReference type="PANTHER" id="PTHR34846">
    <property type="entry name" value="4-CARBOXYMUCONOLACTONE DECARBOXYLASE FAMILY PROTEIN (AFU_ORTHOLOGUE AFUA_6G11590)"/>
    <property type="match status" value="1"/>
</dbReference>
<dbReference type="Pfam" id="PF02627">
    <property type="entry name" value="CMD"/>
    <property type="match status" value="1"/>
</dbReference>
<evidence type="ECO:0000313" key="3">
    <source>
        <dbReference type="Proteomes" id="UP000232196"/>
    </source>
</evidence>
<dbReference type="NCBIfam" id="TIGR00778">
    <property type="entry name" value="ahpD_dom"/>
    <property type="match status" value="1"/>
</dbReference>